<comment type="similarity">
    <text evidence="2">Belongs to the CorA metal ion transporter (MIT) (TC 1.A.35) family.</text>
</comment>
<evidence type="ECO:0000256" key="8">
    <source>
        <dbReference type="ARBA" id="ARBA00023065"/>
    </source>
</evidence>
<proteinExistence type="inferred from homology"/>
<comment type="catalytic activity">
    <reaction evidence="10">
        <text>Mg(2+)(in) = Mg(2+)(out)</text>
        <dbReference type="Rhea" id="RHEA:29827"/>
        <dbReference type="ChEBI" id="CHEBI:18420"/>
    </reaction>
</comment>
<evidence type="ECO:0000256" key="11">
    <source>
        <dbReference type="ARBA" id="ARBA00045497"/>
    </source>
</evidence>
<dbReference type="FunFam" id="1.20.58.340:FF:000004">
    <property type="entry name" value="Magnesium transport protein CorA"/>
    <property type="match status" value="1"/>
</dbReference>
<dbReference type="GO" id="GO:0000287">
    <property type="term" value="F:magnesium ion binding"/>
    <property type="evidence" value="ECO:0007669"/>
    <property type="project" value="TreeGrafter"/>
</dbReference>
<keyword evidence="9 13" id="KW-0472">Membrane</keyword>
<evidence type="ECO:0000256" key="1">
    <source>
        <dbReference type="ARBA" id="ARBA00004651"/>
    </source>
</evidence>
<comment type="function">
    <text evidence="11">Mediates influx of magnesium ions. Alternates between open and closed states. Activated by low cytoplasmic Mg(2+) levels. Inactive when cytoplasmic Mg(2+) levels are high.</text>
</comment>
<sequence>MRTEYRLTADGELLERGGDHPAPDAAWEGARERWVVEVLPPDRERWHDAMIEALAETGLASEGEDALRRATDTVLAAHPNGSLSDDTVALRVALLSLDEGEDPVTSEIVHLVARHDRVLTAARDPRVIERLLARVRALPPAKRRGTYVVARSLLTLALEHVTALSDAVTARTAALEEDVFSDSSSDTNVTRIYRLKRAIADARRHVLPVINRLTLVTDADDRGDEDDDGGSDGDDGGSSSRLDAAALAHLERLEQGFRRVAEALETDDRLLGDMLTAQLTMVQVRQNTDMRKISAYAALAAVPTSITGIYGMNFDWMPELTWHWGYPTVLGVILVLVVGLQRLFKRSGWL</sequence>
<evidence type="ECO:0000313" key="14">
    <source>
        <dbReference type="EMBL" id="TGO04502.1"/>
    </source>
</evidence>
<evidence type="ECO:0000256" key="12">
    <source>
        <dbReference type="SAM" id="MobiDB-lite"/>
    </source>
</evidence>
<reference evidence="14 15" key="1">
    <citation type="submission" date="2018-11" db="EMBL/GenBank/DDBJ databases">
        <title>Complete genome sequencing of the Actinobacteria Serinibacter sp. K3-2.</title>
        <authorList>
            <person name="Rakitin A.L."/>
            <person name="Beletsky A.V."/>
            <person name="Mardanov A.V."/>
            <person name="Ravin N.V."/>
            <person name="Gromova A.S."/>
            <person name="Filippova S.N."/>
            <person name="Gal'Chenko V.F."/>
        </authorList>
    </citation>
    <scope>NUCLEOTIDE SEQUENCE [LARGE SCALE GENOMIC DNA]</scope>
    <source>
        <strain evidence="14 15">K3-2</strain>
    </source>
</reference>
<evidence type="ECO:0000313" key="15">
    <source>
        <dbReference type="Proteomes" id="UP000297318"/>
    </source>
</evidence>
<evidence type="ECO:0000256" key="10">
    <source>
        <dbReference type="ARBA" id="ARBA00034269"/>
    </source>
</evidence>
<feature type="transmembrane region" description="Helical" evidence="13">
    <location>
        <begin position="293"/>
        <end position="312"/>
    </location>
</feature>
<evidence type="ECO:0000256" key="2">
    <source>
        <dbReference type="ARBA" id="ARBA00009765"/>
    </source>
</evidence>
<dbReference type="GO" id="GO:0015095">
    <property type="term" value="F:magnesium ion transmembrane transporter activity"/>
    <property type="evidence" value="ECO:0007669"/>
    <property type="project" value="TreeGrafter"/>
</dbReference>
<comment type="caution">
    <text evidence="14">The sequence shown here is derived from an EMBL/GenBank/DDBJ whole genome shotgun (WGS) entry which is preliminary data.</text>
</comment>
<dbReference type="GO" id="GO:0050897">
    <property type="term" value="F:cobalt ion binding"/>
    <property type="evidence" value="ECO:0007669"/>
    <property type="project" value="TreeGrafter"/>
</dbReference>
<keyword evidence="4" id="KW-1003">Cell membrane</keyword>
<keyword evidence="15" id="KW-1185">Reference proteome</keyword>
<dbReference type="InterPro" id="IPR045861">
    <property type="entry name" value="CorA_cytoplasmic_dom"/>
</dbReference>
<dbReference type="OrthoDB" id="9803416at2"/>
<keyword evidence="8" id="KW-0406">Ion transport</keyword>
<dbReference type="GO" id="GO:0005886">
    <property type="term" value="C:plasma membrane"/>
    <property type="evidence" value="ECO:0007669"/>
    <property type="project" value="UniProtKB-SubCell"/>
</dbReference>
<dbReference type="InterPro" id="IPR002523">
    <property type="entry name" value="MgTranspt_CorA/ZnTranspt_ZntB"/>
</dbReference>
<dbReference type="PANTHER" id="PTHR46494:SF1">
    <property type="entry name" value="CORA FAMILY METAL ION TRANSPORTER (EUROFUNG)"/>
    <property type="match status" value="1"/>
</dbReference>
<evidence type="ECO:0000256" key="6">
    <source>
        <dbReference type="ARBA" id="ARBA00022842"/>
    </source>
</evidence>
<dbReference type="RefSeq" id="WP_158292635.1">
    <property type="nucleotide sequence ID" value="NZ_RHPJ01000003.1"/>
</dbReference>
<dbReference type="AlphaFoldDB" id="A0A4Z1E1D5"/>
<keyword evidence="3" id="KW-0813">Transport</keyword>
<dbReference type="Proteomes" id="UP000297318">
    <property type="component" value="Unassembled WGS sequence"/>
</dbReference>
<dbReference type="SUPFAM" id="SSF143865">
    <property type="entry name" value="CorA soluble domain-like"/>
    <property type="match status" value="1"/>
</dbReference>
<keyword evidence="6" id="KW-0460">Magnesium</keyword>
<evidence type="ECO:0000256" key="4">
    <source>
        <dbReference type="ARBA" id="ARBA00022475"/>
    </source>
</evidence>
<dbReference type="InterPro" id="IPR045863">
    <property type="entry name" value="CorA_TM1_TM2"/>
</dbReference>
<accession>A0A4Z1E1D5</accession>
<gene>
    <name evidence="14" type="ORF">SERN_2095</name>
</gene>
<dbReference type="Pfam" id="PF01544">
    <property type="entry name" value="CorA"/>
    <property type="match status" value="1"/>
</dbReference>
<keyword evidence="5 13" id="KW-0812">Transmembrane</keyword>
<evidence type="ECO:0000256" key="9">
    <source>
        <dbReference type="ARBA" id="ARBA00023136"/>
    </source>
</evidence>
<organism evidence="14 15">
    <name type="scientific">Serinibacter arcticus</name>
    <dbReference type="NCBI Taxonomy" id="1655435"/>
    <lineage>
        <taxon>Bacteria</taxon>
        <taxon>Bacillati</taxon>
        <taxon>Actinomycetota</taxon>
        <taxon>Actinomycetes</taxon>
        <taxon>Micrococcales</taxon>
        <taxon>Beutenbergiaceae</taxon>
        <taxon>Serinibacter</taxon>
    </lineage>
</organism>
<feature type="region of interest" description="Disordered" evidence="12">
    <location>
        <begin position="1"/>
        <end position="24"/>
    </location>
</feature>
<comment type="subcellular location">
    <subcellularLocation>
        <location evidence="1">Cell membrane</location>
        <topology evidence="1">Multi-pass membrane protein</topology>
    </subcellularLocation>
</comment>
<feature type="transmembrane region" description="Helical" evidence="13">
    <location>
        <begin position="324"/>
        <end position="344"/>
    </location>
</feature>
<evidence type="ECO:0000256" key="5">
    <source>
        <dbReference type="ARBA" id="ARBA00022692"/>
    </source>
</evidence>
<name>A0A4Z1E1D5_9MICO</name>
<feature type="compositionally biased region" description="Basic and acidic residues" evidence="12">
    <location>
        <begin position="1"/>
        <end position="22"/>
    </location>
</feature>
<evidence type="ECO:0000256" key="13">
    <source>
        <dbReference type="SAM" id="Phobius"/>
    </source>
</evidence>
<evidence type="ECO:0000256" key="7">
    <source>
        <dbReference type="ARBA" id="ARBA00022989"/>
    </source>
</evidence>
<protein>
    <submittedName>
        <fullName evidence="14">Magnesium and cobalt transport protein CorA</fullName>
    </submittedName>
</protein>
<dbReference type="EMBL" id="RHPJ01000003">
    <property type="protein sequence ID" value="TGO04502.1"/>
    <property type="molecule type" value="Genomic_DNA"/>
</dbReference>
<keyword evidence="7 13" id="KW-1133">Transmembrane helix</keyword>
<dbReference type="SUPFAM" id="SSF144083">
    <property type="entry name" value="Magnesium transport protein CorA, transmembrane region"/>
    <property type="match status" value="1"/>
</dbReference>
<evidence type="ECO:0000256" key="3">
    <source>
        <dbReference type="ARBA" id="ARBA00022448"/>
    </source>
</evidence>
<dbReference type="GO" id="GO:0015087">
    <property type="term" value="F:cobalt ion transmembrane transporter activity"/>
    <property type="evidence" value="ECO:0007669"/>
    <property type="project" value="TreeGrafter"/>
</dbReference>
<dbReference type="PANTHER" id="PTHR46494">
    <property type="entry name" value="CORA FAMILY METAL ION TRANSPORTER (EUROFUNG)"/>
    <property type="match status" value="1"/>
</dbReference>
<dbReference type="Gene3D" id="1.20.58.340">
    <property type="entry name" value="Magnesium transport protein CorA, transmembrane region"/>
    <property type="match status" value="2"/>
</dbReference>